<name>A0A9D3V5P4_9ROSI</name>
<evidence type="ECO:0000313" key="2">
    <source>
        <dbReference type="Proteomes" id="UP000828251"/>
    </source>
</evidence>
<keyword evidence="2" id="KW-1185">Reference proteome</keyword>
<sequence>MPKWSSQMYDHTMVVELEAATKKIKDWLFEAAREGKQEILAIGVVGMGGLGDASVGDNANELLKKINQYLLGKRYLIMMDDV</sequence>
<proteinExistence type="predicted"/>
<gene>
    <name evidence="1" type="ORF">J1N35_025120</name>
</gene>
<evidence type="ECO:0000313" key="1">
    <source>
        <dbReference type="EMBL" id="KAH1072792.1"/>
    </source>
</evidence>
<dbReference type="EMBL" id="JAIQCV010000008">
    <property type="protein sequence ID" value="KAH1072792.1"/>
    <property type="molecule type" value="Genomic_DNA"/>
</dbReference>
<comment type="caution">
    <text evidence="1">The sequence shown here is derived from an EMBL/GenBank/DDBJ whole genome shotgun (WGS) entry which is preliminary data.</text>
</comment>
<dbReference type="AlphaFoldDB" id="A0A9D3V5P4"/>
<reference evidence="1 2" key="1">
    <citation type="journal article" date="2021" name="Plant Biotechnol. J.">
        <title>Multi-omics assisted identification of the key and species-specific regulatory components of drought-tolerant mechanisms in Gossypium stocksii.</title>
        <authorList>
            <person name="Yu D."/>
            <person name="Ke L."/>
            <person name="Zhang D."/>
            <person name="Wu Y."/>
            <person name="Sun Y."/>
            <person name="Mei J."/>
            <person name="Sun J."/>
            <person name="Sun Y."/>
        </authorList>
    </citation>
    <scope>NUCLEOTIDE SEQUENCE [LARGE SCALE GENOMIC DNA]</scope>
    <source>
        <strain evidence="2">cv. E1</strain>
        <tissue evidence="1">Leaf</tissue>
    </source>
</reference>
<protein>
    <submittedName>
        <fullName evidence="1">Uncharacterized protein</fullName>
    </submittedName>
</protein>
<dbReference type="Proteomes" id="UP000828251">
    <property type="component" value="Unassembled WGS sequence"/>
</dbReference>
<organism evidence="1 2">
    <name type="scientific">Gossypium stocksii</name>
    <dbReference type="NCBI Taxonomy" id="47602"/>
    <lineage>
        <taxon>Eukaryota</taxon>
        <taxon>Viridiplantae</taxon>
        <taxon>Streptophyta</taxon>
        <taxon>Embryophyta</taxon>
        <taxon>Tracheophyta</taxon>
        <taxon>Spermatophyta</taxon>
        <taxon>Magnoliopsida</taxon>
        <taxon>eudicotyledons</taxon>
        <taxon>Gunneridae</taxon>
        <taxon>Pentapetalae</taxon>
        <taxon>rosids</taxon>
        <taxon>malvids</taxon>
        <taxon>Malvales</taxon>
        <taxon>Malvaceae</taxon>
        <taxon>Malvoideae</taxon>
        <taxon>Gossypium</taxon>
    </lineage>
</organism>
<accession>A0A9D3V5P4</accession>